<protein>
    <submittedName>
        <fullName evidence="2">Uncharacterized protein</fullName>
    </submittedName>
</protein>
<sequence length="248" mass="26449">MKALLLAACASLALAVRRDSPHVSSQVTHDGHHVSWGNTLPEDIGFEVELVFGSLVNAMLWPSVVDKGVQEIAKGFEHSGLIVNVRANGCRCSKWVEGQGYVVPLYFAIKGVGNFDVFNAKSLGKVKASALEVALKGSPNPGGGYAKGSEPVEVQLRAHPAVGNALKSFALLDAQGLQLTLAVEFWESELAKDGITSPSALLEKMWGQITGLYWQKLRDGGIDCVIAGMEHAKDTHPQSYAEVGADRA</sequence>
<proteinExistence type="predicted"/>
<feature type="chain" id="PRO_5012909472" evidence="1">
    <location>
        <begin position="16"/>
        <end position="248"/>
    </location>
</feature>
<comment type="caution">
    <text evidence="2">The sequence shown here is derived from an EMBL/GenBank/DDBJ whole genome shotgun (WGS) entry which is preliminary data.</text>
</comment>
<gene>
    <name evidence="2" type="ORF">AK812_SmicGene23745</name>
</gene>
<reference evidence="2 3" key="1">
    <citation type="submission" date="2016-02" db="EMBL/GenBank/DDBJ databases">
        <title>Genome analysis of coral dinoflagellate symbionts highlights evolutionary adaptations to a symbiotic lifestyle.</title>
        <authorList>
            <person name="Aranda M."/>
            <person name="Li Y."/>
            <person name="Liew Y.J."/>
            <person name="Baumgarten S."/>
            <person name="Simakov O."/>
            <person name="Wilson M."/>
            <person name="Piel J."/>
            <person name="Ashoor H."/>
            <person name="Bougouffa S."/>
            <person name="Bajic V.B."/>
            <person name="Ryu T."/>
            <person name="Ravasi T."/>
            <person name="Bayer T."/>
            <person name="Micklem G."/>
            <person name="Kim H."/>
            <person name="Bhak J."/>
            <person name="Lajeunesse T.C."/>
            <person name="Voolstra C.R."/>
        </authorList>
    </citation>
    <scope>NUCLEOTIDE SEQUENCE [LARGE SCALE GENOMIC DNA]</scope>
    <source>
        <strain evidence="2 3">CCMP2467</strain>
    </source>
</reference>
<keyword evidence="3" id="KW-1185">Reference proteome</keyword>
<dbReference type="EMBL" id="LSRX01000550">
    <property type="protein sequence ID" value="OLP94255.1"/>
    <property type="molecule type" value="Genomic_DNA"/>
</dbReference>
<feature type="signal peptide" evidence="1">
    <location>
        <begin position="1"/>
        <end position="15"/>
    </location>
</feature>
<keyword evidence="1" id="KW-0732">Signal</keyword>
<dbReference type="OrthoDB" id="10611148at2759"/>
<evidence type="ECO:0000256" key="1">
    <source>
        <dbReference type="SAM" id="SignalP"/>
    </source>
</evidence>
<name>A0A1Q9DGH0_SYMMI</name>
<evidence type="ECO:0000313" key="2">
    <source>
        <dbReference type="EMBL" id="OLP94255.1"/>
    </source>
</evidence>
<organism evidence="2 3">
    <name type="scientific">Symbiodinium microadriaticum</name>
    <name type="common">Dinoflagellate</name>
    <name type="synonym">Zooxanthella microadriatica</name>
    <dbReference type="NCBI Taxonomy" id="2951"/>
    <lineage>
        <taxon>Eukaryota</taxon>
        <taxon>Sar</taxon>
        <taxon>Alveolata</taxon>
        <taxon>Dinophyceae</taxon>
        <taxon>Suessiales</taxon>
        <taxon>Symbiodiniaceae</taxon>
        <taxon>Symbiodinium</taxon>
    </lineage>
</organism>
<evidence type="ECO:0000313" key="3">
    <source>
        <dbReference type="Proteomes" id="UP000186817"/>
    </source>
</evidence>
<dbReference type="AlphaFoldDB" id="A0A1Q9DGH0"/>
<dbReference type="Proteomes" id="UP000186817">
    <property type="component" value="Unassembled WGS sequence"/>
</dbReference>
<accession>A0A1Q9DGH0</accession>